<dbReference type="GO" id="GO:0009279">
    <property type="term" value="C:cell outer membrane"/>
    <property type="evidence" value="ECO:0007669"/>
    <property type="project" value="UniProtKB-SubCell"/>
</dbReference>
<dbReference type="RefSeq" id="WP_307262737.1">
    <property type="nucleotide sequence ID" value="NZ_JAUSVL010000001.1"/>
</dbReference>
<evidence type="ECO:0000259" key="14">
    <source>
        <dbReference type="Pfam" id="PF07715"/>
    </source>
</evidence>
<dbReference type="Pfam" id="PF00593">
    <property type="entry name" value="TonB_dep_Rec_b-barrel"/>
    <property type="match status" value="1"/>
</dbReference>
<keyword evidence="5 12" id="KW-0732">Signal</keyword>
<evidence type="ECO:0000256" key="4">
    <source>
        <dbReference type="ARBA" id="ARBA00022692"/>
    </source>
</evidence>
<dbReference type="InterPro" id="IPR000531">
    <property type="entry name" value="Beta-barrel_TonB"/>
</dbReference>
<dbReference type="CDD" id="cd01347">
    <property type="entry name" value="ligand_gated_channel"/>
    <property type="match status" value="1"/>
</dbReference>
<dbReference type="EMBL" id="JAUSVL010000001">
    <property type="protein sequence ID" value="MDQ0290814.1"/>
    <property type="molecule type" value="Genomic_DNA"/>
</dbReference>
<evidence type="ECO:0000256" key="10">
    <source>
        <dbReference type="PROSITE-ProRule" id="PRU01360"/>
    </source>
</evidence>
<dbReference type="Pfam" id="PF07715">
    <property type="entry name" value="Plug"/>
    <property type="match status" value="1"/>
</dbReference>
<comment type="similarity">
    <text evidence="10 11">Belongs to the TonB-dependent receptor family.</text>
</comment>
<evidence type="ECO:0000259" key="13">
    <source>
        <dbReference type="Pfam" id="PF00593"/>
    </source>
</evidence>
<dbReference type="PROSITE" id="PS52016">
    <property type="entry name" value="TONB_DEPENDENT_REC_3"/>
    <property type="match status" value="1"/>
</dbReference>
<keyword evidence="4 10" id="KW-0812">Transmembrane</keyword>
<evidence type="ECO:0000256" key="6">
    <source>
        <dbReference type="ARBA" id="ARBA00023077"/>
    </source>
</evidence>
<evidence type="ECO:0000256" key="1">
    <source>
        <dbReference type="ARBA" id="ARBA00004571"/>
    </source>
</evidence>
<dbReference type="AlphaFoldDB" id="A0AAE4AP12"/>
<evidence type="ECO:0000256" key="8">
    <source>
        <dbReference type="ARBA" id="ARBA00023170"/>
    </source>
</evidence>
<keyword evidence="3 10" id="KW-1134">Transmembrane beta strand</keyword>
<keyword evidence="2 10" id="KW-0813">Transport</keyword>
<name>A0AAE4AP12_9BACT</name>
<feature type="domain" description="TonB-dependent receptor plug" evidence="14">
    <location>
        <begin position="58"/>
        <end position="164"/>
    </location>
</feature>
<evidence type="ECO:0000256" key="11">
    <source>
        <dbReference type="RuleBase" id="RU003357"/>
    </source>
</evidence>
<dbReference type="PANTHER" id="PTHR30069:SF29">
    <property type="entry name" value="HEMOGLOBIN AND HEMOGLOBIN-HAPTOGLOBIN-BINDING PROTEIN 1-RELATED"/>
    <property type="match status" value="1"/>
</dbReference>
<comment type="caution">
    <text evidence="15">The sequence shown here is derived from an EMBL/GenBank/DDBJ whole genome shotgun (WGS) entry which is preliminary data.</text>
</comment>
<keyword evidence="9 10" id="KW-0998">Cell outer membrane</keyword>
<dbReference type="InterPro" id="IPR012910">
    <property type="entry name" value="Plug_dom"/>
</dbReference>
<evidence type="ECO:0000256" key="3">
    <source>
        <dbReference type="ARBA" id="ARBA00022452"/>
    </source>
</evidence>
<evidence type="ECO:0000256" key="12">
    <source>
        <dbReference type="SAM" id="SignalP"/>
    </source>
</evidence>
<gene>
    <name evidence="15" type="ORF">J3R75_002921</name>
</gene>
<protein>
    <submittedName>
        <fullName evidence="15">Vitamin B12 transporter</fullName>
    </submittedName>
</protein>
<evidence type="ECO:0000256" key="9">
    <source>
        <dbReference type="ARBA" id="ARBA00023237"/>
    </source>
</evidence>
<evidence type="ECO:0000256" key="2">
    <source>
        <dbReference type="ARBA" id="ARBA00022448"/>
    </source>
</evidence>
<dbReference type="GO" id="GO:0015344">
    <property type="term" value="F:siderophore uptake transmembrane transporter activity"/>
    <property type="evidence" value="ECO:0007669"/>
    <property type="project" value="TreeGrafter"/>
</dbReference>
<dbReference type="Proteomes" id="UP001238163">
    <property type="component" value="Unassembled WGS sequence"/>
</dbReference>
<reference evidence="15" key="1">
    <citation type="submission" date="2023-07" db="EMBL/GenBank/DDBJ databases">
        <title>Genomic Encyclopedia of Type Strains, Phase IV (KMG-IV): sequencing the most valuable type-strain genomes for metagenomic binning, comparative biology and taxonomic classification.</title>
        <authorList>
            <person name="Goeker M."/>
        </authorList>
    </citation>
    <scope>NUCLEOTIDE SEQUENCE</scope>
    <source>
        <strain evidence="15">DSM 24202</strain>
    </source>
</reference>
<sequence>MSGKKRAMRVLGAAVLLAGFAGLAQEATDAAAVPVAGAEQELAPVVVTATRTETPVTRLGQSVELIGAEQIRASRLPYVTDVLQEVPGLDIKSSGTRDSSTTNLRIRGMEGYHSKILIDGVPYIDCAGTQAQGMLGNIALNQIDHIEVVKGATSLQGSMAMGGVVNIVTRRAEDDGLHGSVGVEGGSHGRINSNASLYGKNGVVDYLFGLGRERERGISNMDAKRGTVNADDDPYRAQNYNGRIGIQLDENWRAEVGGLFQDIDEEYDNSWTPARGDATWIRRTMGHARLAGSELFDGKLDTQLRYSWTRADRYSYSAPQDNTYRYTGDARELNWQGTLHINERNDLTAGVNYSTEHARNYEFYAFDMNTFQMAPVTGSGKTLDRHHRTTAYYLSYQTEPVDNLFINLNTQFLEHSAFGDEWTADGAVRYLIEPTGTTLKTSMGKGYRSPSVYELYGALPGMQLSNPDLEPETSRTWDLGIEQDLLDKAVTVGTTYFENRVDDFIDYIYDPNTWLGQYQQIDGTRRIRGFESFVAWRPLDVLSLRLTHTYQRVRTEKGGKALYTPKQKLSADATWRPLADGPIGVNLGGVYVGSRWASETMKLDDYVLMHATLSYDFSSALSAYVRVDNLLNENYTVTPDYKTYGRCYYVGVNYSF</sequence>
<dbReference type="GO" id="GO:0044718">
    <property type="term" value="P:siderophore transmembrane transport"/>
    <property type="evidence" value="ECO:0007669"/>
    <property type="project" value="TreeGrafter"/>
</dbReference>
<dbReference type="InterPro" id="IPR037066">
    <property type="entry name" value="Plug_dom_sf"/>
</dbReference>
<proteinExistence type="inferred from homology"/>
<evidence type="ECO:0000313" key="16">
    <source>
        <dbReference type="Proteomes" id="UP001238163"/>
    </source>
</evidence>
<organism evidence="15 16">
    <name type="scientific">Oligosphaera ethanolica</name>
    <dbReference type="NCBI Taxonomy" id="760260"/>
    <lineage>
        <taxon>Bacteria</taxon>
        <taxon>Pseudomonadati</taxon>
        <taxon>Lentisphaerota</taxon>
        <taxon>Oligosphaeria</taxon>
        <taxon>Oligosphaerales</taxon>
        <taxon>Oligosphaeraceae</taxon>
        <taxon>Oligosphaera</taxon>
    </lineage>
</organism>
<dbReference type="SUPFAM" id="SSF56935">
    <property type="entry name" value="Porins"/>
    <property type="match status" value="1"/>
</dbReference>
<evidence type="ECO:0000256" key="7">
    <source>
        <dbReference type="ARBA" id="ARBA00023136"/>
    </source>
</evidence>
<dbReference type="InterPro" id="IPR039426">
    <property type="entry name" value="TonB-dep_rcpt-like"/>
</dbReference>
<dbReference type="Gene3D" id="2.170.130.10">
    <property type="entry name" value="TonB-dependent receptor, plug domain"/>
    <property type="match status" value="1"/>
</dbReference>
<keyword evidence="16" id="KW-1185">Reference proteome</keyword>
<keyword evidence="8" id="KW-0675">Receptor</keyword>
<dbReference type="Gene3D" id="2.40.170.20">
    <property type="entry name" value="TonB-dependent receptor, beta-barrel domain"/>
    <property type="match status" value="1"/>
</dbReference>
<dbReference type="InterPro" id="IPR036942">
    <property type="entry name" value="Beta-barrel_TonB_sf"/>
</dbReference>
<accession>A0AAE4AP12</accession>
<feature type="domain" description="TonB-dependent receptor-like beta-barrel" evidence="13">
    <location>
        <begin position="230"/>
        <end position="630"/>
    </location>
</feature>
<keyword evidence="7 10" id="KW-0472">Membrane</keyword>
<comment type="subcellular location">
    <subcellularLocation>
        <location evidence="1 10">Cell outer membrane</location>
        <topology evidence="1 10">Multi-pass membrane protein</topology>
    </subcellularLocation>
</comment>
<feature type="signal peptide" evidence="12">
    <location>
        <begin position="1"/>
        <end position="26"/>
    </location>
</feature>
<evidence type="ECO:0000256" key="5">
    <source>
        <dbReference type="ARBA" id="ARBA00022729"/>
    </source>
</evidence>
<dbReference type="PANTHER" id="PTHR30069">
    <property type="entry name" value="TONB-DEPENDENT OUTER MEMBRANE RECEPTOR"/>
    <property type="match status" value="1"/>
</dbReference>
<keyword evidence="6 11" id="KW-0798">TonB box</keyword>
<feature type="chain" id="PRO_5042107424" evidence="12">
    <location>
        <begin position="27"/>
        <end position="656"/>
    </location>
</feature>
<evidence type="ECO:0000313" key="15">
    <source>
        <dbReference type="EMBL" id="MDQ0290814.1"/>
    </source>
</evidence>